<protein>
    <recommendedName>
        <fullName evidence="2">CCHC-type domain-containing protein</fullName>
    </recommendedName>
</protein>
<organism evidence="3 4">
    <name type="scientific">Phytophthora citrophthora</name>
    <dbReference type="NCBI Taxonomy" id="4793"/>
    <lineage>
        <taxon>Eukaryota</taxon>
        <taxon>Sar</taxon>
        <taxon>Stramenopiles</taxon>
        <taxon>Oomycota</taxon>
        <taxon>Peronosporomycetes</taxon>
        <taxon>Peronosporales</taxon>
        <taxon>Peronosporaceae</taxon>
        <taxon>Phytophthora</taxon>
    </lineage>
</organism>
<evidence type="ECO:0000256" key="1">
    <source>
        <dbReference type="SAM" id="MobiDB-lite"/>
    </source>
</evidence>
<feature type="compositionally biased region" description="Polar residues" evidence="1">
    <location>
        <begin position="386"/>
        <end position="406"/>
    </location>
</feature>
<proteinExistence type="predicted"/>
<dbReference type="AlphaFoldDB" id="A0AAD9GP49"/>
<dbReference type="CDD" id="cd00303">
    <property type="entry name" value="retropepsin_like"/>
    <property type="match status" value="1"/>
</dbReference>
<keyword evidence="4" id="KW-1185">Reference proteome</keyword>
<reference evidence="3" key="1">
    <citation type="submission" date="2023-08" db="EMBL/GenBank/DDBJ databases">
        <title>Reference Genome Resource for the Citrus Pathogen Phytophthora citrophthora.</title>
        <authorList>
            <person name="Moller H."/>
            <person name="Coetzee B."/>
            <person name="Rose L.J."/>
            <person name="Van Niekerk J.M."/>
        </authorList>
    </citation>
    <scope>NUCLEOTIDE SEQUENCE</scope>
    <source>
        <strain evidence="3">STE-U-9442</strain>
    </source>
</reference>
<dbReference type="InterPro" id="IPR021109">
    <property type="entry name" value="Peptidase_aspartic_dom_sf"/>
</dbReference>
<dbReference type="InterPro" id="IPR045358">
    <property type="entry name" value="Ty3_capsid"/>
</dbReference>
<accession>A0AAD9GP49</accession>
<feature type="compositionally biased region" description="Polar residues" evidence="1">
    <location>
        <begin position="138"/>
        <end position="158"/>
    </location>
</feature>
<dbReference type="InterPro" id="IPR001878">
    <property type="entry name" value="Znf_CCHC"/>
</dbReference>
<dbReference type="Proteomes" id="UP001259832">
    <property type="component" value="Unassembled WGS sequence"/>
</dbReference>
<dbReference type="InterPro" id="IPR043502">
    <property type="entry name" value="DNA/RNA_pol_sf"/>
</dbReference>
<evidence type="ECO:0000313" key="4">
    <source>
        <dbReference type="Proteomes" id="UP001259832"/>
    </source>
</evidence>
<dbReference type="Gene3D" id="3.10.10.10">
    <property type="entry name" value="HIV Type 1 Reverse Transcriptase, subunit A, domain 1"/>
    <property type="match status" value="1"/>
</dbReference>
<dbReference type="SUPFAM" id="SSF56672">
    <property type="entry name" value="DNA/RNA polymerases"/>
    <property type="match status" value="1"/>
</dbReference>
<feature type="domain" description="CCHC-type" evidence="2">
    <location>
        <begin position="423"/>
        <end position="439"/>
    </location>
</feature>
<dbReference type="SMART" id="SM00343">
    <property type="entry name" value="ZnF_C2HC"/>
    <property type="match status" value="1"/>
</dbReference>
<dbReference type="InterPro" id="IPR032567">
    <property type="entry name" value="RTL1-rel"/>
</dbReference>
<sequence>MGKRKTRQPDAPFLNDTKSLTTRSETLDKLRQDLWLTTQKQLKIVQLIRNEIPDCKDSDARNVLHDTTELLKRRISQTILEGTLDHSIQLNKKRRLKKQKHPVSMAQRRSRAAERPSPNPRPRQQSRMNAPSEDEASRQSAEAPTDSATSAAPNAQASVPDTMSMQQLLVFITQQQQAAQAQLQAQFQAQMQQANARFEFLVSSRSDQKKKDPPMYEGKYGEDIELWIFATEQYYASRRELMEADSSDFVTMISSNLGKSVLNWYRAFIADCERLQVHPTWPLFKRQLRTRFRPKDFEYDLRERMFRLKQRENIHDYVSKFQDLLSQTELSISELEKRFFFQNGLREETAKKIKEESPSTLQEAIEIASNFEFAHFSGKPPRTPAKPSQASSDSGNRAPKSKQQNTKRFEKKSKNDDWTKTATCRNCDKVGHISPQCTQPKRKEANRYVKGAVYAILEAEARAFKTEDQERPVTIFIDNGSSLNGVTEELVKKINLDVTEGDMMQVDLGYDQVVYRPRRTVEMSLQLPGFPLSSETFQVMPVPEGKDVVLGMMWLREQNPDIDWTTGHVAPRIKMENTQGVTLKLPKNRPARWVAGQRRARVAQSREIFNYYRDHRHKGKQGSTKLISTKQFQRMMRKDKDIEAVFVINPHDSEKAERFKSQGWDALKDNPAYETLRKYADTVFRTELPSETPPIREGIEHEILLKPGTTPISVKQWRQSPDQRKTIQEWIKGMVQAGIIRPSTSSFCAPTFCVKKTCRMAHCARLSPIELGYDFACYPNDSQRRHLRRDGR</sequence>
<dbReference type="EMBL" id="JASMQC010000011">
    <property type="protein sequence ID" value="KAK1941773.1"/>
    <property type="molecule type" value="Genomic_DNA"/>
</dbReference>
<dbReference type="InterPro" id="IPR036875">
    <property type="entry name" value="Znf_CCHC_sf"/>
</dbReference>
<comment type="caution">
    <text evidence="3">The sequence shown here is derived from an EMBL/GenBank/DDBJ whole genome shotgun (WGS) entry which is preliminary data.</text>
</comment>
<feature type="region of interest" description="Disordered" evidence="1">
    <location>
        <begin position="376"/>
        <end position="415"/>
    </location>
</feature>
<feature type="region of interest" description="Disordered" evidence="1">
    <location>
        <begin position="90"/>
        <end position="158"/>
    </location>
</feature>
<dbReference type="PANTHER" id="PTHR15503:SF22">
    <property type="entry name" value="TRANSPOSON TY3-I GAG POLYPROTEIN"/>
    <property type="match status" value="1"/>
</dbReference>
<dbReference type="SUPFAM" id="SSF57756">
    <property type="entry name" value="Retrovirus zinc finger-like domains"/>
    <property type="match status" value="1"/>
</dbReference>
<feature type="compositionally biased region" description="Basic residues" evidence="1">
    <location>
        <begin position="91"/>
        <end position="101"/>
    </location>
</feature>
<dbReference type="PANTHER" id="PTHR15503">
    <property type="entry name" value="LDOC1 RELATED"/>
    <property type="match status" value="1"/>
</dbReference>
<name>A0AAD9GP49_9STRA</name>
<dbReference type="Pfam" id="PF13650">
    <property type="entry name" value="Asp_protease_2"/>
    <property type="match status" value="1"/>
</dbReference>
<evidence type="ECO:0000259" key="2">
    <source>
        <dbReference type="SMART" id="SM00343"/>
    </source>
</evidence>
<evidence type="ECO:0000313" key="3">
    <source>
        <dbReference type="EMBL" id="KAK1941773.1"/>
    </source>
</evidence>
<dbReference type="Gene3D" id="2.40.70.10">
    <property type="entry name" value="Acid Proteases"/>
    <property type="match status" value="1"/>
</dbReference>
<dbReference type="GO" id="GO:0003676">
    <property type="term" value="F:nucleic acid binding"/>
    <property type="evidence" value="ECO:0007669"/>
    <property type="project" value="InterPro"/>
</dbReference>
<gene>
    <name evidence="3" type="ORF">P3T76_006837</name>
</gene>
<dbReference type="Pfam" id="PF19259">
    <property type="entry name" value="Ty3_capsid"/>
    <property type="match status" value="1"/>
</dbReference>
<dbReference type="GO" id="GO:0008270">
    <property type="term" value="F:zinc ion binding"/>
    <property type="evidence" value="ECO:0007669"/>
    <property type="project" value="InterPro"/>
</dbReference>